<dbReference type="InterPro" id="IPR050065">
    <property type="entry name" value="GlmU-like"/>
</dbReference>
<accession>A0A0G0WM88</accession>
<comment type="caution">
    <text evidence="3">The sequence shown here is derived from an EMBL/GenBank/DDBJ whole genome shotgun (WGS) entry which is preliminary data.</text>
</comment>
<evidence type="ECO:0000313" key="4">
    <source>
        <dbReference type="Proteomes" id="UP000034753"/>
    </source>
</evidence>
<dbReference type="PANTHER" id="PTHR43584">
    <property type="entry name" value="NUCLEOTIDYL TRANSFERASE"/>
    <property type="match status" value="1"/>
</dbReference>
<proteinExistence type="predicted"/>
<evidence type="ECO:0008006" key="5">
    <source>
        <dbReference type="Google" id="ProtNLM"/>
    </source>
</evidence>
<keyword evidence="1" id="KW-0808">Transferase</keyword>
<dbReference type="InterPro" id="IPR029044">
    <property type="entry name" value="Nucleotide-diphossugar_trans"/>
</dbReference>
<protein>
    <recommendedName>
        <fullName evidence="5">Nucleotidyl transferase domain-containing protein</fullName>
    </recommendedName>
</protein>
<evidence type="ECO:0000313" key="3">
    <source>
        <dbReference type="EMBL" id="KKS13177.1"/>
    </source>
</evidence>
<keyword evidence="2" id="KW-0548">Nucleotidyltransferase</keyword>
<dbReference type="GO" id="GO:0016779">
    <property type="term" value="F:nucleotidyltransferase activity"/>
    <property type="evidence" value="ECO:0007669"/>
    <property type="project" value="UniProtKB-KW"/>
</dbReference>
<dbReference type="EMBL" id="LCBN01000030">
    <property type="protein sequence ID" value="KKS13177.1"/>
    <property type="molecule type" value="Genomic_DNA"/>
</dbReference>
<dbReference type="PANTHER" id="PTHR43584:SF8">
    <property type="entry name" value="N-ACETYLMURAMATE ALPHA-1-PHOSPHATE URIDYLYLTRANSFERASE"/>
    <property type="match status" value="1"/>
</dbReference>
<sequence>MKKIDTLVTAVGGEGGRLSDYFKAVNFNNTKTLWSINGQPLLKYLIDAAFSVGLKRVFLLASFYEKEVREFADKFYKNQNVIVVSGGDEGKKEGVNRVLSFIKDQLKEPFIYSDGDVLFDRKLLEDLSDISKTKDFLVKCVISPEDQALTHSRFIIDNDHISQIDLRYANSPKESVEERECYCSLGLMVINNNVFDSLPQYKDMKDLDVLVKKLFCKNRDSIDYKIYEGDWFSIHTKEDIDKIANGYYDELLRSLT</sequence>
<evidence type="ECO:0000256" key="2">
    <source>
        <dbReference type="ARBA" id="ARBA00022695"/>
    </source>
</evidence>
<dbReference type="SUPFAM" id="SSF53448">
    <property type="entry name" value="Nucleotide-diphospho-sugar transferases"/>
    <property type="match status" value="1"/>
</dbReference>
<organism evidence="3 4">
    <name type="scientific">Candidatus Daviesbacteria bacterium GW2011_GWB1_41_5</name>
    <dbReference type="NCBI Taxonomy" id="1618429"/>
    <lineage>
        <taxon>Bacteria</taxon>
        <taxon>Candidatus Daviesiibacteriota</taxon>
    </lineage>
</organism>
<name>A0A0G0WM88_9BACT</name>
<evidence type="ECO:0000256" key="1">
    <source>
        <dbReference type="ARBA" id="ARBA00022679"/>
    </source>
</evidence>
<dbReference type="Gene3D" id="3.90.550.10">
    <property type="entry name" value="Spore Coat Polysaccharide Biosynthesis Protein SpsA, Chain A"/>
    <property type="match status" value="1"/>
</dbReference>
<dbReference type="AlphaFoldDB" id="A0A0G0WM88"/>
<gene>
    <name evidence="3" type="ORF">UU67_C0030G0007</name>
</gene>
<dbReference type="Proteomes" id="UP000034753">
    <property type="component" value="Unassembled WGS sequence"/>
</dbReference>
<reference evidence="3 4" key="1">
    <citation type="journal article" date="2015" name="Nature">
        <title>rRNA introns, odd ribosomes, and small enigmatic genomes across a large radiation of phyla.</title>
        <authorList>
            <person name="Brown C.T."/>
            <person name="Hug L.A."/>
            <person name="Thomas B.C."/>
            <person name="Sharon I."/>
            <person name="Castelle C.J."/>
            <person name="Singh A."/>
            <person name="Wilkins M.J."/>
            <person name="Williams K.H."/>
            <person name="Banfield J.F."/>
        </authorList>
    </citation>
    <scope>NUCLEOTIDE SEQUENCE [LARGE SCALE GENOMIC DNA]</scope>
</reference>